<dbReference type="Pfam" id="PF05751">
    <property type="entry name" value="FixH"/>
    <property type="match status" value="1"/>
</dbReference>
<sequence length="158" mass="17118">MNDPAQRAEPGTLRGWHVLAMFVGGFAIIIGVNLTMAFSAVSTFPGLEVQNSYVASQAFDREKAAQDALGWTVEAEVRHGRLVVTVADGDEVAPMQRPTLLLGRATHAADDQTPELRRDGGVWVADTDLTPGRWMLRLEATAPDGTAFRHRLVVEVPA</sequence>
<dbReference type="RefSeq" id="WP_043919150.1">
    <property type="nucleotide sequence ID" value="NZ_FZPF01000004.1"/>
</dbReference>
<protein>
    <submittedName>
        <fullName evidence="2">FixH</fullName>
    </submittedName>
</protein>
<organism evidence="2 3">
    <name type="scientific">Jannaschia aquimarina</name>
    <dbReference type="NCBI Taxonomy" id="935700"/>
    <lineage>
        <taxon>Bacteria</taxon>
        <taxon>Pseudomonadati</taxon>
        <taxon>Pseudomonadota</taxon>
        <taxon>Alphaproteobacteria</taxon>
        <taxon>Rhodobacterales</taxon>
        <taxon>Roseobacteraceae</taxon>
        <taxon>Jannaschia</taxon>
    </lineage>
</organism>
<dbReference type="Proteomes" id="UP000032232">
    <property type="component" value="Unassembled WGS sequence"/>
</dbReference>
<dbReference type="InterPro" id="IPR018037">
    <property type="entry name" value="FixH_proteobacterial"/>
</dbReference>
<dbReference type="InterPro" id="IPR008620">
    <property type="entry name" value="FixH"/>
</dbReference>
<gene>
    <name evidence="2" type="ORF">jaqu_23790</name>
</gene>
<dbReference type="EMBL" id="JYFE01000041">
    <property type="protein sequence ID" value="KIT16107.1"/>
    <property type="molecule type" value="Genomic_DNA"/>
</dbReference>
<reference evidence="2 3" key="1">
    <citation type="submission" date="2015-02" db="EMBL/GenBank/DDBJ databases">
        <title>Genome Sequence of Jannaschia aquimarina DSM28248, a member of the Roseobacter clade.</title>
        <authorList>
            <person name="Voget S."/>
            <person name="Daniel R."/>
        </authorList>
    </citation>
    <scope>NUCLEOTIDE SEQUENCE [LARGE SCALE GENOMIC DNA]</scope>
    <source>
        <strain evidence="2 3">GSW-M26</strain>
    </source>
</reference>
<dbReference type="AlphaFoldDB" id="A0A0D1CMT4"/>
<keyword evidence="1" id="KW-1133">Transmembrane helix</keyword>
<dbReference type="STRING" id="935700.jaqu_23790"/>
<keyword evidence="1" id="KW-0472">Membrane</keyword>
<dbReference type="PATRIC" id="fig|935700.4.peg.2449"/>
<evidence type="ECO:0000256" key="1">
    <source>
        <dbReference type="SAM" id="Phobius"/>
    </source>
</evidence>
<dbReference type="PIRSF" id="PIRSF011386">
    <property type="entry name" value="FixH"/>
    <property type="match status" value="1"/>
</dbReference>
<feature type="transmembrane region" description="Helical" evidence="1">
    <location>
        <begin position="16"/>
        <end position="38"/>
    </location>
</feature>
<keyword evidence="1" id="KW-0812">Transmembrane</keyword>
<evidence type="ECO:0000313" key="3">
    <source>
        <dbReference type="Proteomes" id="UP000032232"/>
    </source>
</evidence>
<keyword evidence="3" id="KW-1185">Reference proteome</keyword>
<dbReference type="OrthoDB" id="1495896at2"/>
<proteinExistence type="predicted"/>
<accession>A0A0D1CMT4</accession>
<name>A0A0D1CMT4_9RHOB</name>
<evidence type="ECO:0000313" key="2">
    <source>
        <dbReference type="EMBL" id="KIT16107.1"/>
    </source>
</evidence>
<comment type="caution">
    <text evidence="2">The sequence shown here is derived from an EMBL/GenBank/DDBJ whole genome shotgun (WGS) entry which is preliminary data.</text>
</comment>